<keyword evidence="4" id="KW-1185">Reference proteome</keyword>
<organism evidence="3 4">
    <name type="scientific">Campylobacter anatolicus</name>
    <dbReference type="NCBI Taxonomy" id="2829105"/>
    <lineage>
        <taxon>Bacteria</taxon>
        <taxon>Pseudomonadati</taxon>
        <taxon>Campylobacterota</taxon>
        <taxon>Epsilonproteobacteria</taxon>
        <taxon>Campylobacterales</taxon>
        <taxon>Campylobacteraceae</taxon>
        <taxon>Campylobacter</taxon>
    </lineage>
</organism>
<dbReference type="Proteomes" id="UP000682951">
    <property type="component" value="Unassembled WGS sequence"/>
</dbReference>
<feature type="compositionally biased region" description="Basic and acidic residues" evidence="1">
    <location>
        <begin position="191"/>
        <end position="202"/>
    </location>
</feature>
<feature type="compositionally biased region" description="Basic and acidic residues" evidence="1">
    <location>
        <begin position="73"/>
        <end position="91"/>
    </location>
</feature>
<dbReference type="InterPro" id="IPR011330">
    <property type="entry name" value="Glyco_hydro/deAcase_b/a-brl"/>
</dbReference>
<dbReference type="Pfam" id="PF04748">
    <property type="entry name" value="Polysacc_deac_2"/>
    <property type="match status" value="1"/>
</dbReference>
<dbReference type="InterPro" id="IPR006837">
    <property type="entry name" value="Divergent_DAC"/>
</dbReference>
<feature type="compositionally biased region" description="Basic and acidic residues" evidence="1">
    <location>
        <begin position="109"/>
        <end position="123"/>
    </location>
</feature>
<feature type="region of interest" description="Disordered" evidence="1">
    <location>
        <begin position="105"/>
        <end position="140"/>
    </location>
</feature>
<feature type="region of interest" description="Disordered" evidence="1">
    <location>
        <begin position="191"/>
        <end position="216"/>
    </location>
</feature>
<reference evidence="3 4" key="1">
    <citation type="submission" date="2021-04" db="EMBL/GenBank/DDBJ databases">
        <title>Molecular and phenotypic characterization and identification of bacterial isolates recovered from the Anatolian ground squirrels (Spermophilus xanthoprymnus) and which have the potential to form a new species in the Campylobacter genus.</title>
        <authorList>
            <person name="Aydin F."/>
            <person name="Abay S."/>
            <person name="Kayman T."/>
            <person name="Karakaya E."/>
            <person name="Mustak H.K."/>
            <person name="Mustak I.B."/>
            <person name="Bilgin N."/>
            <person name="Duzler A."/>
            <person name="Sahin O."/>
            <person name="Guran O."/>
            <person name="Saticioglu I.B."/>
        </authorList>
    </citation>
    <scope>NUCLEOTIDE SEQUENCE [LARGE SCALE GENOMIC DNA]</scope>
    <source>
        <strain evidence="4">faydin-G24</strain>
    </source>
</reference>
<keyword evidence="2" id="KW-0472">Membrane</keyword>
<dbReference type="CDD" id="cd10936">
    <property type="entry name" value="CE4_DAC2"/>
    <property type="match status" value="1"/>
</dbReference>
<feature type="transmembrane region" description="Helical" evidence="2">
    <location>
        <begin position="27"/>
        <end position="46"/>
    </location>
</feature>
<dbReference type="SUPFAM" id="SSF88713">
    <property type="entry name" value="Glycoside hydrolase/deacetylase"/>
    <property type="match status" value="1"/>
</dbReference>
<comment type="caution">
    <text evidence="3">The sequence shown here is derived from an EMBL/GenBank/DDBJ whole genome shotgun (WGS) entry which is preliminary data.</text>
</comment>
<proteinExistence type="predicted"/>
<dbReference type="EMBL" id="JAGSSW010000007">
    <property type="protein sequence ID" value="MBR8464399.1"/>
    <property type="molecule type" value="Genomic_DNA"/>
</dbReference>
<sequence>MNDKKQTIKKRPKISKKNKSGRFGSKIYIGFSLLALLLVITLMVALNSVKNGNNITKTVSSNINKIENNTKNIDTKRQEKPKKEHERLKYPLKFDEDENLSKIFIDPELEPKKQKQKASDKESINISKSQNLSEKKGETKLENLNIDKSKTIVSLPTPHLKVESVKMELNQTKDYNQTVHKIEKSIEETEKVARHKKEEKPQKQKALSPAKSNMQSEKFDGKPRLVIIIDDVATFEHAFMIRSTELKLTPSIFPATKNHPDTPKIADLFEFFMIHLPMQAKSFDHPEIGTLNVNDSFETILKRVQKVRADFPHARYINNHTGSKFTSDFKAMDKAYRAFIQEKFIFIDSKTIATSVVASVASKYSQPYIVRDVFLDDSATYAAVKKELANAVRIAKKRGYAIAIGHPKKSTIQAIKDAKNGILREVEVVYLKDIL</sequence>
<dbReference type="RefSeq" id="WP_212142293.1">
    <property type="nucleotide sequence ID" value="NZ_JAGSSW010000007.1"/>
</dbReference>
<keyword evidence="2" id="KW-0812">Transmembrane</keyword>
<evidence type="ECO:0000256" key="2">
    <source>
        <dbReference type="SAM" id="Phobius"/>
    </source>
</evidence>
<dbReference type="PANTHER" id="PTHR30105:SF2">
    <property type="entry name" value="DIVERGENT POLYSACCHARIDE DEACETYLASE SUPERFAMILY"/>
    <property type="match status" value="1"/>
</dbReference>
<evidence type="ECO:0000256" key="1">
    <source>
        <dbReference type="SAM" id="MobiDB-lite"/>
    </source>
</evidence>
<dbReference type="PANTHER" id="PTHR30105">
    <property type="entry name" value="UNCHARACTERIZED YIBQ-RELATED"/>
    <property type="match status" value="1"/>
</dbReference>
<protein>
    <submittedName>
        <fullName evidence="3">Divergent polysaccharide deacetylase family protein</fullName>
    </submittedName>
</protein>
<evidence type="ECO:0000313" key="4">
    <source>
        <dbReference type="Proteomes" id="UP000682951"/>
    </source>
</evidence>
<name>A0ABS5HJF2_9BACT</name>
<keyword evidence="2" id="KW-1133">Transmembrane helix</keyword>
<feature type="region of interest" description="Disordered" evidence="1">
    <location>
        <begin position="70"/>
        <end position="91"/>
    </location>
</feature>
<accession>A0ABS5HJF2</accession>
<gene>
    <name evidence="3" type="ORF">KDD93_07460</name>
</gene>
<evidence type="ECO:0000313" key="3">
    <source>
        <dbReference type="EMBL" id="MBR8464399.1"/>
    </source>
</evidence>
<dbReference type="Gene3D" id="3.20.20.370">
    <property type="entry name" value="Glycoside hydrolase/deacetylase"/>
    <property type="match status" value="1"/>
</dbReference>